<dbReference type="EC" id="3.4.24.-" evidence="13"/>
<evidence type="ECO:0000313" key="17">
    <source>
        <dbReference type="Proteomes" id="UP001355207"/>
    </source>
</evidence>
<feature type="compositionally biased region" description="Polar residues" evidence="14">
    <location>
        <begin position="267"/>
        <end position="281"/>
    </location>
</feature>
<dbReference type="PANTHER" id="PTHR33478">
    <property type="entry name" value="EXTRACELLULAR METALLOPROTEINASE MEP"/>
    <property type="match status" value="1"/>
</dbReference>
<accession>A0AAX4JQL6</accession>
<feature type="domain" description="FTP" evidence="15">
    <location>
        <begin position="91"/>
        <end position="137"/>
    </location>
</feature>
<dbReference type="Pfam" id="PF07504">
    <property type="entry name" value="FTP"/>
    <property type="match status" value="1"/>
</dbReference>
<evidence type="ECO:0000256" key="4">
    <source>
        <dbReference type="ARBA" id="ARBA00022670"/>
    </source>
</evidence>
<keyword evidence="6 13" id="KW-0732">Signal</keyword>
<feature type="signal peptide" evidence="13">
    <location>
        <begin position="1"/>
        <end position="21"/>
    </location>
</feature>
<evidence type="ECO:0000256" key="9">
    <source>
        <dbReference type="ARBA" id="ARBA00023049"/>
    </source>
</evidence>
<dbReference type="GO" id="GO:0008270">
    <property type="term" value="F:zinc ion binding"/>
    <property type="evidence" value="ECO:0007669"/>
    <property type="project" value="InterPro"/>
</dbReference>
<keyword evidence="10 13" id="KW-0865">Zymogen</keyword>
<dbReference type="Pfam" id="PF02128">
    <property type="entry name" value="Peptidase_M36"/>
    <property type="match status" value="1"/>
</dbReference>
<comment type="similarity">
    <text evidence="2 13">Belongs to the peptidase M36 family.</text>
</comment>
<feature type="binding site" evidence="12">
    <location>
        <position position="627"/>
    </location>
    <ligand>
        <name>Zn(2+)</name>
        <dbReference type="ChEBI" id="CHEBI:29105"/>
        <note>catalytic</note>
    </ligand>
</feature>
<gene>
    <name evidence="16" type="ORF">L201_001652</name>
</gene>
<keyword evidence="9 13" id="KW-0482">Metalloprotease</keyword>
<feature type="binding site" evidence="12">
    <location>
        <position position="360"/>
    </location>
    <ligand>
        <name>Zn(2+)</name>
        <dbReference type="ChEBI" id="CHEBI:29105"/>
        <note>catalytic</note>
    </ligand>
</feature>
<dbReference type="PANTHER" id="PTHR33478:SF1">
    <property type="entry name" value="EXTRACELLULAR METALLOPROTEINASE MEP"/>
    <property type="match status" value="1"/>
</dbReference>
<feature type="active site" evidence="11">
    <location>
        <position position="598"/>
    </location>
</feature>
<dbReference type="InterPro" id="IPR001842">
    <property type="entry name" value="Peptidase_M36"/>
</dbReference>
<evidence type="ECO:0000256" key="11">
    <source>
        <dbReference type="PIRSR" id="PIRSR601842-1"/>
    </source>
</evidence>
<evidence type="ECO:0000256" key="14">
    <source>
        <dbReference type="SAM" id="MobiDB-lite"/>
    </source>
</evidence>
<dbReference type="GeneID" id="91092324"/>
<name>A0AAX4JQL6_9TREE</name>
<comment type="subcellular location">
    <subcellularLocation>
        <location evidence="1 13">Secreted</location>
    </subcellularLocation>
</comment>
<dbReference type="GO" id="GO:0006508">
    <property type="term" value="P:proteolysis"/>
    <property type="evidence" value="ECO:0007669"/>
    <property type="project" value="UniProtKB-KW"/>
</dbReference>
<evidence type="ECO:0000259" key="15">
    <source>
        <dbReference type="Pfam" id="PF07504"/>
    </source>
</evidence>
<evidence type="ECO:0000256" key="10">
    <source>
        <dbReference type="ARBA" id="ARBA00023145"/>
    </source>
</evidence>
<proteinExistence type="inferred from homology"/>
<keyword evidence="8 12" id="KW-0862">Zinc</keyword>
<reference evidence="16 17" key="1">
    <citation type="submission" date="2024-01" db="EMBL/GenBank/DDBJ databases">
        <title>Comparative genomics of Cryptococcus and Kwoniella reveals pathogenesis evolution and contrasting modes of karyotype evolution via chromosome fusion or intercentromeric recombination.</title>
        <authorList>
            <person name="Coelho M.A."/>
            <person name="David-Palma M."/>
            <person name="Shea T."/>
            <person name="Bowers K."/>
            <person name="McGinley-Smith S."/>
            <person name="Mohammad A.W."/>
            <person name="Gnirke A."/>
            <person name="Yurkov A.M."/>
            <person name="Nowrousian M."/>
            <person name="Sun S."/>
            <person name="Cuomo C.A."/>
            <person name="Heitman J."/>
        </authorList>
    </citation>
    <scope>NUCLEOTIDE SEQUENCE [LARGE SCALE GENOMIC DNA]</scope>
    <source>
        <strain evidence="16 17">CBS 6074</strain>
    </source>
</reference>
<keyword evidence="7 13" id="KW-0378">Hydrolase</keyword>
<dbReference type="InterPro" id="IPR050371">
    <property type="entry name" value="Fungal_virulence_M36"/>
</dbReference>
<dbReference type="Gene3D" id="1.10.390.10">
    <property type="entry name" value="Neutral Protease Domain 2"/>
    <property type="match status" value="1"/>
</dbReference>
<sequence>MRTSALLAVLPFLATTSLTLARPTYDNVPLVRERKSLSFGPTHKHHTFHVIDEPPVAHSALLNEPLDYKDVASRFIAKRMGPEGEAFYIREDSHTDPSTGITRIFARQIINGLEVSDGDLNLNIDSNGRILSWGTSFHPGDSPNLHDTLEGSSGETERNCKILKDTYDSHKLHLQELTSESKEGVWGLVKSASQVMLGGIYSSKDEPSHVNEHAIKKLHKSMRHIKHHQKALCEQESSFNSERAGILSPVEGLISLLPRIHASNQDFQSVQSDELSSTPQHTLKPKHAPAEPPTEIISGPGLGKSGVISDVPARLMYTQVSEGAPRLVWNYVVEMKDSWYEAYVDVKTGELLRIVDWATDFDFEPYTHNDKKVEAKKGGGQKPLPSPPHKYGPYSYQVFPWGVNDPSAGNLTVVTKPWDNVASPLGWHKFPTSADPYDDVRIDGSHVSKNYTTFSTTAGNNVYAHEDWEGRNNFLKNYRPIANDTVFVYDYGEPDGLRPKEYIDMAVTQLFYTSNMFHDLLHRLGFDEISGNFQNYNFEKGGKGSDAVVTNAQDGSGYNNANFMTPPDGQAPRMRMYVWDTATPYRDGDLEQGIVVHEYAHGLSTRLTGGPANSGCLGWGEAGGMGEGWGDAIATLIRQIEEHKNFKKGKDIYPMGAWAANTAGGIRHYPYTTDEELNPSTYKFLNKGNYWGVHAIGEVWAELIHVVSQRLIEKHGFSNTLFPPEDVSKPNDYYVKTSAESVDAAGKPVPLIPKHGNTLLLQLLIDGMKLQPCRPSFFDARDAIIQADQLRTGGDNYCAIWNAFAERGLGVDASLEGNTPWGGGIRTNGYKLPKTCRK</sequence>
<evidence type="ECO:0000256" key="2">
    <source>
        <dbReference type="ARBA" id="ARBA00006006"/>
    </source>
</evidence>
<evidence type="ECO:0000256" key="13">
    <source>
        <dbReference type="RuleBase" id="RU364017"/>
    </source>
</evidence>
<protein>
    <recommendedName>
        <fullName evidence="13">Extracellular metalloproteinase</fullName>
        <ecNumber evidence="13">3.4.24.-</ecNumber>
    </recommendedName>
    <alternativeName>
        <fullName evidence="13">Fungalysin</fullName>
    </alternativeName>
</protein>
<dbReference type="CDD" id="cd09596">
    <property type="entry name" value="M36"/>
    <property type="match status" value="1"/>
</dbReference>
<dbReference type="AlphaFoldDB" id="A0AAX4JQL6"/>
<dbReference type="GO" id="GO:0005615">
    <property type="term" value="C:extracellular space"/>
    <property type="evidence" value="ECO:0007669"/>
    <property type="project" value="InterPro"/>
</dbReference>
<keyword evidence="4 13" id="KW-0645">Protease</keyword>
<evidence type="ECO:0000256" key="12">
    <source>
        <dbReference type="PIRSR" id="PIRSR601842-2"/>
    </source>
</evidence>
<dbReference type="InterPro" id="IPR027268">
    <property type="entry name" value="Peptidase_M4/M1_CTD_sf"/>
</dbReference>
<feature type="chain" id="PRO_5043102335" description="Extracellular metalloproteinase" evidence="13">
    <location>
        <begin position="22"/>
        <end position="838"/>
    </location>
</feature>
<feature type="binding site" evidence="12">
    <location>
        <position position="601"/>
    </location>
    <ligand>
        <name>Zn(2+)</name>
        <dbReference type="ChEBI" id="CHEBI:29105"/>
        <note>catalytic</note>
    </ligand>
</feature>
<dbReference type="GO" id="GO:0004222">
    <property type="term" value="F:metalloendopeptidase activity"/>
    <property type="evidence" value="ECO:0007669"/>
    <property type="project" value="InterPro"/>
</dbReference>
<evidence type="ECO:0000256" key="3">
    <source>
        <dbReference type="ARBA" id="ARBA00022525"/>
    </source>
</evidence>
<comment type="cofactor">
    <cofactor evidence="12">
        <name>Zn(2+)</name>
        <dbReference type="ChEBI" id="CHEBI:29105"/>
    </cofactor>
    <text evidence="12">Binds 1 zinc ion per subunit.</text>
</comment>
<dbReference type="Proteomes" id="UP001355207">
    <property type="component" value="Chromosome 2"/>
</dbReference>
<feature type="binding site" evidence="12">
    <location>
        <position position="597"/>
    </location>
    <ligand>
        <name>Zn(2+)</name>
        <dbReference type="ChEBI" id="CHEBI:29105"/>
        <note>catalytic</note>
    </ligand>
</feature>
<evidence type="ECO:0000256" key="7">
    <source>
        <dbReference type="ARBA" id="ARBA00022801"/>
    </source>
</evidence>
<keyword evidence="17" id="KW-1185">Reference proteome</keyword>
<keyword evidence="3 13" id="KW-0964">Secreted</keyword>
<evidence type="ECO:0000256" key="6">
    <source>
        <dbReference type="ARBA" id="ARBA00022729"/>
    </source>
</evidence>
<evidence type="ECO:0000256" key="8">
    <source>
        <dbReference type="ARBA" id="ARBA00022833"/>
    </source>
</evidence>
<dbReference type="RefSeq" id="XP_066073536.1">
    <property type="nucleotide sequence ID" value="XM_066217439.1"/>
</dbReference>
<dbReference type="SUPFAM" id="SSF55486">
    <property type="entry name" value="Metalloproteases ('zincins'), catalytic domain"/>
    <property type="match status" value="1"/>
</dbReference>
<feature type="region of interest" description="Disordered" evidence="14">
    <location>
        <begin position="267"/>
        <end position="303"/>
    </location>
</feature>
<evidence type="ECO:0000256" key="1">
    <source>
        <dbReference type="ARBA" id="ARBA00004613"/>
    </source>
</evidence>
<evidence type="ECO:0000256" key="5">
    <source>
        <dbReference type="ARBA" id="ARBA00022723"/>
    </source>
</evidence>
<evidence type="ECO:0000313" key="16">
    <source>
        <dbReference type="EMBL" id="WWC86773.1"/>
    </source>
</evidence>
<organism evidence="16 17">
    <name type="scientific">Kwoniella dendrophila CBS 6074</name>
    <dbReference type="NCBI Taxonomy" id="1295534"/>
    <lineage>
        <taxon>Eukaryota</taxon>
        <taxon>Fungi</taxon>
        <taxon>Dikarya</taxon>
        <taxon>Basidiomycota</taxon>
        <taxon>Agaricomycotina</taxon>
        <taxon>Tremellomycetes</taxon>
        <taxon>Tremellales</taxon>
        <taxon>Cryptococcaceae</taxon>
        <taxon>Kwoniella</taxon>
    </lineage>
</organism>
<dbReference type="InterPro" id="IPR011096">
    <property type="entry name" value="FTP_domain"/>
</dbReference>
<dbReference type="Gene3D" id="3.10.170.10">
    <property type="match status" value="1"/>
</dbReference>
<dbReference type="EMBL" id="CP144099">
    <property type="protein sequence ID" value="WWC86773.1"/>
    <property type="molecule type" value="Genomic_DNA"/>
</dbReference>
<keyword evidence="5 12" id="KW-0479">Metal-binding</keyword>